<comment type="pathway">
    <text evidence="10 11">Cell wall biogenesis; peptidoglycan biosynthesis.</text>
</comment>
<dbReference type="InterPro" id="IPR000713">
    <property type="entry name" value="Mur_ligase_N"/>
</dbReference>
<dbReference type="SUPFAM" id="SSF53623">
    <property type="entry name" value="MurD-like peptide ligases, catalytic domain"/>
    <property type="match status" value="1"/>
</dbReference>
<feature type="binding site" evidence="10">
    <location>
        <begin position="115"/>
        <end position="121"/>
    </location>
    <ligand>
        <name>ATP</name>
        <dbReference type="ChEBI" id="CHEBI:30616"/>
    </ligand>
</feature>
<dbReference type="NCBIfam" id="TIGR01143">
    <property type="entry name" value="murF"/>
    <property type="match status" value="1"/>
</dbReference>
<comment type="catalytic activity">
    <reaction evidence="10 11">
        <text>D-alanyl-D-alanine + UDP-N-acetyl-alpha-D-muramoyl-L-alanyl-gamma-D-glutamyl-meso-2,6-diaminopimelate + ATP = UDP-N-acetyl-alpha-D-muramoyl-L-alanyl-gamma-D-glutamyl-meso-2,6-diaminopimeloyl-D-alanyl-D-alanine + ADP + phosphate + H(+)</text>
        <dbReference type="Rhea" id="RHEA:28374"/>
        <dbReference type="ChEBI" id="CHEBI:15378"/>
        <dbReference type="ChEBI" id="CHEBI:30616"/>
        <dbReference type="ChEBI" id="CHEBI:43474"/>
        <dbReference type="ChEBI" id="CHEBI:57822"/>
        <dbReference type="ChEBI" id="CHEBI:61386"/>
        <dbReference type="ChEBI" id="CHEBI:83905"/>
        <dbReference type="ChEBI" id="CHEBI:456216"/>
        <dbReference type="EC" id="6.3.2.10"/>
    </reaction>
</comment>
<keyword evidence="3 10" id="KW-0132">Cell division</keyword>
<dbReference type="InterPro" id="IPR013221">
    <property type="entry name" value="Mur_ligase_cen"/>
</dbReference>
<keyword evidence="16" id="KW-1185">Reference proteome</keyword>
<comment type="similarity">
    <text evidence="10">Belongs to the MurCDEF family. MurF subfamily.</text>
</comment>
<dbReference type="SUPFAM" id="SSF63418">
    <property type="entry name" value="MurE/MurF N-terminal domain"/>
    <property type="match status" value="1"/>
</dbReference>
<keyword evidence="6 10" id="KW-0133">Cell shape</keyword>
<dbReference type="InterPro" id="IPR005863">
    <property type="entry name" value="UDP-N-AcMur_synth"/>
</dbReference>
<organism evidence="15 16">
    <name type="scientific">Tigheibacillus jepli</name>
    <dbReference type="NCBI Taxonomy" id="3035914"/>
    <lineage>
        <taxon>Bacteria</taxon>
        <taxon>Bacillati</taxon>
        <taxon>Bacillota</taxon>
        <taxon>Bacilli</taxon>
        <taxon>Bacillales</taxon>
        <taxon>Bacillaceae</taxon>
        <taxon>Tigheibacillus</taxon>
    </lineage>
</organism>
<comment type="function">
    <text evidence="10 11">Involved in cell wall formation. Catalyzes the final step in the synthesis of UDP-N-acetylmuramoyl-pentapeptide, the precursor of murein.</text>
</comment>
<accession>A0ABU5CHZ3</accession>
<comment type="subcellular location">
    <subcellularLocation>
        <location evidence="10 11">Cytoplasm</location>
    </subcellularLocation>
</comment>
<dbReference type="InterPro" id="IPR004101">
    <property type="entry name" value="Mur_ligase_C"/>
</dbReference>
<evidence type="ECO:0000256" key="1">
    <source>
        <dbReference type="ARBA" id="ARBA00022490"/>
    </source>
</evidence>
<evidence type="ECO:0000313" key="15">
    <source>
        <dbReference type="EMBL" id="MDY0405964.1"/>
    </source>
</evidence>
<keyword evidence="5 10" id="KW-0067">ATP-binding</keyword>
<dbReference type="SUPFAM" id="SSF53244">
    <property type="entry name" value="MurD-like peptide ligases, peptide-binding domain"/>
    <property type="match status" value="1"/>
</dbReference>
<keyword evidence="8 10" id="KW-0131">Cell cycle</keyword>
<evidence type="ECO:0000313" key="16">
    <source>
        <dbReference type="Proteomes" id="UP001228376"/>
    </source>
</evidence>
<dbReference type="InterPro" id="IPR035911">
    <property type="entry name" value="MurE/MurF_N"/>
</dbReference>
<dbReference type="Gene3D" id="3.40.1190.10">
    <property type="entry name" value="Mur-like, catalytic domain"/>
    <property type="match status" value="1"/>
</dbReference>
<protein>
    <recommendedName>
        <fullName evidence="10 11">UDP-N-acetylmuramoyl-tripeptide--D-alanyl-D-alanine ligase</fullName>
        <ecNumber evidence="10 11">6.3.2.10</ecNumber>
    </recommendedName>
    <alternativeName>
        <fullName evidence="10">D-alanyl-D-alanine-adding enzyme</fullName>
    </alternativeName>
</protein>
<dbReference type="PANTHER" id="PTHR43024">
    <property type="entry name" value="UDP-N-ACETYLMURAMOYL-TRIPEPTIDE--D-ALANYL-D-ALANINE LIGASE"/>
    <property type="match status" value="1"/>
</dbReference>
<dbReference type="GO" id="GO:0047480">
    <property type="term" value="F:UDP-N-acetylmuramoyl-tripeptide-D-alanyl-D-alanine ligase activity"/>
    <property type="evidence" value="ECO:0007669"/>
    <property type="project" value="UniProtKB-EC"/>
</dbReference>
<dbReference type="Gene3D" id="3.40.1390.10">
    <property type="entry name" value="MurE/MurF, N-terminal domain"/>
    <property type="match status" value="1"/>
</dbReference>
<evidence type="ECO:0000256" key="7">
    <source>
        <dbReference type="ARBA" id="ARBA00022984"/>
    </source>
</evidence>
<dbReference type="EC" id="6.3.2.10" evidence="10 11"/>
<dbReference type="InterPro" id="IPR051046">
    <property type="entry name" value="MurCDEF_CellWall_CoF430Synth"/>
</dbReference>
<feature type="domain" description="Mur ligase C-terminal" evidence="13">
    <location>
        <begin position="316"/>
        <end position="441"/>
    </location>
</feature>
<gene>
    <name evidence="10 15" type="primary">murF</name>
    <name evidence="15" type="ORF">P5G51_011710</name>
</gene>
<dbReference type="EMBL" id="JAROCA020000001">
    <property type="protein sequence ID" value="MDY0405964.1"/>
    <property type="molecule type" value="Genomic_DNA"/>
</dbReference>
<keyword evidence="7 10" id="KW-0573">Peptidoglycan synthesis</keyword>
<evidence type="ECO:0000256" key="4">
    <source>
        <dbReference type="ARBA" id="ARBA00022741"/>
    </source>
</evidence>
<evidence type="ECO:0000256" key="3">
    <source>
        <dbReference type="ARBA" id="ARBA00022618"/>
    </source>
</evidence>
<dbReference type="RefSeq" id="WP_320384661.1">
    <property type="nucleotide sequence ID" value="NZ_JAROCA020000001.1"/>
</dbReference>
<evidence type="ECO:0000256" key="6">
    <source>
        <dbReference type="ARBA" id="ARBA00022960"/>
    </source>
</evidence>
<proteinExistence type="inferred from homology"/>
<keyword evidence="1 10" id="KW-0963">Cytoplasm</keyword>
<dbReference type="InterPro" id="IPR036565">
    <property type="entry name" value="Mur-like_cat_sf"/>
</dbReference>
<evidence type="ECO:0000259" key="13">
    <source>
        <dbReference type="Pfam" id="PF02875"/>
    </source>
</evidence>
<evidence type="ECO:0000259" key="14">
    <source>
        <dbReference type="Pfam" id="PF08245"/>
    </source>
</evidence>
<dbReference type="HAMAP" id="MF_02019">
    <property type="entry name" value="MurF"/>
    <property type="match status" value="1"/>
</dbReference>
<dbReference type="PANTHER" id="PTHR43024:SF1">
    <property type="entry name" value="UDP-N-ACETYLMURAMOYL-TRIPEPTIDE--D-ALANYL-D-ALANINE LIGASE"/>
    <property type="match status" value="1"/>
</dbReference>
<evidence type="ECO:0000256" key="5">
    <source>
        <dbReference type="ARBA" id="ARBA00022840"/>
    </source>
</evidence>
<dbReference type="Gene3D" id="3.90.190.20">
    <property type="entry name" value="Mur ligase, C-terminal domain"/>
    <property type="match status" value="1"/>
</dbReference>
<evidence type="ECO:0000256" key="9">
    <source>
        <dbReference type="ARBA" id="ARBA00023316"/>
    </source>
</evidence>
<evidence type="ECO:0000256" key="2">
    <source>
        <dbReference type="ARBA" id="ARBA00022598"/>
    </source>
</evidence>
<sequence>MMLFTTNWLATFFSEFRGKVTDSIHIKSVVTDSRKPGRQSLFVPLAGENFDGHDYLEQAVHNGAVAALWEKKKPLPAFLPTDFPVFFVSDTLTSLQQLAAAYRRRVNPLVIGITGSNGKTTTKDLVSAVVGKKYRTHFTKGNFNNHIGLPLTILSMPDHTEALVLEMGMNHFGEIDVLTKIAAPDFAIITNIGEAHIEFLGSRAGIAKAKLEIIHGLKKQGVFIYDGDEPLLQLKNYVHRTITCGFNTENDMVIRNTSIHEQQTTFQLSDENSYRIPLLGRHHAQNATYAITIGLELGIRPADIQDAFDKLHLTGMRFEMLPGKNGATIVNDAYNASPSAMRASIEVVKQLENYDEKVLVLGDMFELGDAAEKWHRQVAESIQAPITAVFTFGKDAQYISSEVKKRTPEIINMHFETKEALTEKLSEVLRPNMIVLFKASRGMHFESIVKELLDATNTTA</sequence>
<name>A0ABU5CHZ3_9BACI</name>
<keyword evidence="4 10" id="KW-0547">Nucleotide-binding</keyword>
<comment type="caution">
    <text evidence="15">The sequence shown here is derived from an EMBL/GenBank/DDBJ whole genome shotgun (WGS) entry which is preliminary data.</text>
</comment>
<dbReference type="Pfam" id="PF02875">
    <property type="entry name" value="Mur_ligase_C"/>
    <property type="match status" value="1"/>
</dbReference>
<reference evidence="15 16" key="1">
    <citation type="submission" date="2023-10" db="EMBL/GenBank/DDBJ databases">
        <title>179-bfca-hs.</title>
        <authorList>
            <person name="Miliotis G."/>
            <person name="Sengupta P."/>
            <person name="Hameed A."/>
            <person name="Chuvochina M."/>
            <person name="Mcdonagh F."/>
            <person name="Simpson A.C."/>
            <person name="Singh N.K."/>
            <person name="Rekha P.D."/>
            <person name="Raman K."/>
            <person name="Hugenholtz P."/>
            <person name="Venkateswaran K."/>
        </authorList>
    </citation>
    <scope>NUCLEOTIDE SEQUENCE [LARGE SCALE GENOMIC DNA]</scope>
    <source>
        <strain evidence="15 16">179-BFC-A-HS</strain>
    </source>
</reference>
<keyword evidence="9 10" id="KW-0961">Cell wall biogenesis/degradation</keyword>
<evidence type="ECO:0000256" key="10">
    <source>
        <dbReference type="HAMAP-Rule" id="MF_02019"/>
    </source>
</evidence>
<evidence type="ECO:0000256" key="8">
    <source>
        <dbReference type="ARBA" id="ARBA00023306"/>
    </source>
</evidence>
<keyword evidence="2 10" id="KW-0436">Ligase</keyword>
<dbReference type="Pfam" id="PF08245">
    <property type="entry name" value="Mur_ligase_M"/>
    <property type="match status" value="1"/>
</dbReference>
<feature type="domain" description="Mur ligase central" evidence="14">
    <location>
        <begin position="113"/>
        <end position="293"/>
    </location>
</feature>
<feature type="domain" description="Mur ligase N-terminal catalytic" evidence="12">
    <location>
        <begin position="25"/>
        <end position="102"/>
    </location>
</feature>
<dbReference type="InterPro" id="IPR036615">
    <property type="entry name" value="Mur_ligase_C_dom_sf"/>
</dbReference>
<evidence type="ECO:0000256" key="11">
    <source>
        <dbReference type="RuleBase" id="RU004136"/>
    </source>
</evidence>
<evidence type="ECO:0000259" key="12">
    <source>
        <dbReference type="Pfam" id="PF01225"/>
    </source>
</evidence>
<dbReference type="Proteomes" id="UP001228376">
    <property type="component" value="Unassembled WGS sequence"/>
</dbReference>
<dbReference type="Pfam" id="PF01225">
    <property type="entry name" value="Mur_ligase"/>
    <property type="match status" value="1"/>
</dbReference>